<feature type="compositionally biased region" description="Low complexity" evidence="1">
    <location>
        <begin position="323"/>
        <end position="335"/>
    </location>
</feature>
<dbReference type="OrthoDB" id="353401at2759"/>
<keyword evidence="3" id="KW-1185">Reference proteome</keyword>
<proteinExistence type="predicted"/>
<dbReference type="Gene3D" id="3.30.160.60">
    <property type="entry name" value="Classic Zinc Finger"/>
    <property type="match status" value="1"/>
</dbReference>
<evidence type="ECO:0000313" key="2">
    <source>
        <dbReference type="EMBL" id="CDJ36746.1"/>
    </source>
</evidence>
<organism evidence="2 3">
    <name type="scientific">Eimeria mitis</name>
    <dbReference type="NCBI Taxonomy" id="44415"/>
    <lineage>
        <taxon>Eukaryota</taxon>
        <taxon>Sar</taxon>
        <taxon>Alveolata</taxon>
        <taxon>Apicomplexa</taxon>
        <taxon>Conoidasida</taxon>
        <taxon>Coccidia</taxon>
        <taxon>Eucoccidiorida</taxon>
        <taxon>Eimeriorina</taxon>
        <taxon>Eimeriidae</taxon>
        <taxon>Eimeria</taxon>
    </lineage>
</organism>
<reference evidence="2" key="1">
    <citation type="submission" date="2013-10" db="EMBL/GenBank/DDBJ databases">
        <title>Genomic analysis of the causative agents of coccidiosis in chickens.</title>
        <authorList>
            <person name="Reid A.J."/>
            <person name="Blake D."/>
            <person name="Billington K."/>
            <person name="Browne H."/>
            <person name="Dunn M."/>
            <person name="Hung S."/>
            <person name="Kawahara F."/>
            <person name="Miranda-Saavedra D."/>
            <person name="Mourier T."/>
            <person name="Nagra H."/>
            <person name="Otto T.D."/>
            <person name="Rawlings N."/>
            <person name="Sanchez A."/>
            <person name="Sanders M."/>
            <person name="Subramaniam C."/>
            <person name="Tay Y."/>
            <person name="Dear P."/>
            <person name="Doerig C."/>
            <person name="Gruber A."/>
            <person name="Parkinson J."/>
            <person name="Shirley M."/>
            <person name="Wan K.L."/>
            <person name="Berriman M."/>
            <person name="Tomley F."/>
            <person name="Pain A."/>
        </authorList>
    </citation>
    <scope>NUCLEOTIDE SEQUENCE [LARGE SCALE GENOMIC DNA]</scope>
    <source>
        <strain evidence="2">Houghton</strain>
    </source>
</reference>
<feature type="region of interest" description="Disordered" evidence="1">
    <location>
        <begin position="241"/>
        <end position="267"/>
    </location>
</feature>
<accession>U6KIV2</accession>
<feature type="compositionally biased region" description="Polar residues" evidence="1">
    <location>
        <begin position="163"/>
        <end position="174"/>
    </location>
</feature>
<dbReference type="AlphaFoldDB" id="U6KIV2"/>
<feature type="region of interest" description="Disordered" evidence="1">
    <location>
        <begin position="311"/>
        <end position="342"/>
    </location>
</feature>
<feature type="compositionally biased region" description="Polar residues" evidence="1">
    <location>
        <begin position="117"/>
        <end position="126"/>
    </location>
</feature>
<gene>
    <name evidence="2" type="ORF">EMH_0095210</name>
</gene>
<reference evidence="2" key="2">
    <citation type="submission" date="2013-10" db="EMBL/GenBank/DDBJ databases">
        <authorList>
            <person name="Aslett M."/>
        </authorList>
    </citation>
    <scope>NUCLEOTIDE SEQUENCE [LARGE SCALE GENOMIC DNA]</scope>
    <source>
        <strain evidence="2">Houghton</strain>
    </source>
</reference>
<dbReference type="GeneID" id="60404667"/>
<name>U6KIV2_9EIME</name>
<evidence type="ECO:0000313" key="3">
    <source>
        <dbReference type="Proteomes" id="UP000030744"/>
    </source>
</evidence>
<sequence>MGDTASKKDADSSLHPLAAAAQQPPSDGESMADEAIAEAVPGQCQALSNSQKEYGEGPEARAEETNEIQDPPTGGPTAQQSTHTESQTAVVEMFEAADIRLRDPGSIPADEQYLGSEHNQQEQPFGSSALPENPDTAEQGPTAPYQPETNLAGSVGHVDDNQEVQGSIPSGESQETLEKQQQEAPSGLNRPSFREAVRQFVARRRAGECCSLENLSPLSSAASNSTNGAASIPLFVFGASREDDNATAEPSSSSQTPTRGPETGSVCCPSCNRSFATKKGLSQHLRRGASNKCAQSRAELLNKEQNIIRQQRQVLSKEKTTRQSRQLQQLSSGQQNPLERHR</sequence>
<feature type="region of interest" description="Disordered" evidence="1">
    <location>
        <begin position="1"/>
        <end position="193"/>
    </location>
</feature>
<feature type="compositionally biased region" description="Basic and acidic residues" evidence="1">
    <location>
        <begin position="1"/>
        <end position="12"/>
    </location>
</feature>
<protein>
    <submittedName>
        <fullName evidence="2">Uncharacterized protein</fullName>
    </submittedName>
</protein>
<dbReference type="RefSeq" id="XP_037879034.1">
    <property type="nucleotide sequence ID" value="XM_038023180.1"/>
</dbReference>
<feature type="compositionally biased region" description="Polar residues" evidence="1">
    <location>
        <begin position="76"/>
        <end position="89"/>
    </location>
</feature>
<dbReference type="Proteomes" id="UP000030744">
    <property type="component" value="Unassembled WGS sequence"/>
</dbReference>
<dbReference type="VEuPathDB" id="ToxoDB:EMH_0095210"/>
<dbReference type="EMBL" id="HG736727">
    <property type="protein sequence ID" value="CDJ36746.1"/>
    <property type="molecule type" value="Genomic_DNA"/>
</dbReference>
<feature type="compositionally biased region" description="Basic and acidic residues" evidence="1">
    <location>
        <begin position="53"/>
        <end position="64"/>
    </location>
</feature>
<evidence type="ECO:0000256" key="1">
    <source>
        <dbReference type="SAM" id="MobiDB-lite"/>
    </source>
</evidence>
<feature type="compositionally biased region" description="Polar residues" evidence="1">
    <location>
        <begin position="248"/>
        <end position="258"/>
    </location>
</feature>